<feature type="region of interest" description="Disordered" evidence="1">
    <location>
        <begin position="793"/>
        <end position="823"/>
    </location>
</feature>
<proteinExistence type="predicted"/>
<feature type="compositionally biased region" description="Basic and acidic residues" evidence="1">
    <location>
        <begin position="258"/>
        <end position="312"/>
    </location>
</feature>
<dbReference type="PROSITE" id="PS50096">
    <property type="entry name" value="IQ"/>
    <property type="match status" value="3"/>
</dbReference>
<gene>
    <name evidence="2" type="ORF">CLEP1334_LOCUS25961</name>
</gene>
<organism evidence="2">
    <name type="scientific">Calcidiscus leptoporus</name>
    <dbReference type="NCBI Taxonomy" id="127549"/>
    <lineage>
        <taxon>Eukaryota</taxon>
        <taxon>Haptista</taxon>
        <taxon>Haptophyta</taxon>
        <taxon>Prymnesiophyceae</taxon>
        <taxon>Coccolithales</taxon>
        <taxon>Calcidiscaceae</taxon>
        <taxon>Calcidiscus</taxon>
    </lineage>
</organism>
<dbReference type="InterPro" id="IPR000048">
    <property type="entry name" value="IQ_motif_EF-hand-BS"/>
</dbReference>
<dbReference type="EMBL" id="HBER01051949">
    <property type="protein sequence ID" value="CAD8550671.1"/>
    <property type="molecule type" value="Transcribed_RNA"/>
</dbReference>
<protein>
    <submittedName>
        <fullName evidence="2">Uncharacterized protein</fullName>
    </submittedName>
</protein>
<name>A0A7S0P438_9EUKA</name>
<feature type="region of interest" description="Disordered" evidence="1">
    <location>
        <begin position="362"/>
        <end position="385"/>
    </location>
</feature>
<dbReference type="AlphaFoldDB" id="A0A7S0P438"/>
<accession>A0A7S0P438</accession>
<evidence type="ECO:0000313" key="2">
    <source>
        <dbReference type="EMBL" id="CAD8550671.1"/>
    </source>
</evidence>
<evidence type="ECO:0000256" key="1">
    <source>
        <dbReference type="SAM" id="MobiDB-lite"/>
    </source>
</evidence>
<dbReference type="SMART" id="SM00015">
    <property type="entry name" value="IQ"/>
    <property type="match status" value="3"/>
</dbReference>
<feature type="compositionally biased region" description="Polar residues" evidence="1">
    <location>
        <begin position="793"/>
        <end position="804"/>
    </location>
</feature>
<reference evidence="2" key="1">
    <citation type="submission" date="2021-01" db="EMBL/GenBank/DDBJ databases">
        <authorList>
            <person name="Corre E."/>
            <person name="Pelletier E."/>
            <person name="Niang G."/>
            <person name="Scheremetjew M."/>
            <person name="Finn R."/>
            <person name="Kale V."/>
            <person name="Holt S."/>
            <person name="Cochrane G."/>
            <person name="Meng A."/>
            <person name="Brown T."/>
            <person name="Cohen L."/>
        </authorList>
    </citation>
    <scope>NUCLEOTIDE SEQUENCE</scope>
    <source>
        <strain evidence="2">RCC1130</strain>
    </source>
</reference>
<sequence>MDADDLNAQIAADLDALLLSDLDSDDENDAEPLPEIRPLAPIDALCAESEQSGGMADGVESSLCELQRILDAGDTARARFAEDIDALKGVIESLPPKLLADADELAGAAHSVSVSSSASEAVARHSMAVEMAEETIELPWWVHERRAHAAAEALREEARERAAQAARAEREEAMQAVQRATDEAVAAATAELKATHMQLQAEMEEQHKLVERERLQHEARAAALAAEREAAEIAEAASEAEQVEREAERLHRERKRKQREEELRQRVAEAEAKERVRQEREENEAKARARMESRKAVLQVERQREAQREARRSATTRVQSAVRGVLARALRSKRAKQKEEAAVAAEVARLAAEELKRRRIQEAAAAERRRQEEEKARREAEERVRREEAELREAARVRREAEAKRVAEEAARREALRRRREADEACEREKEARRRAEEERRRLKAEATRQHSATLMQAYVRGRLTRLRHGPQGRTATALQFAARALLQRRASRLRSRRRAAAVRLQALWRGSGLRQRLRRALDDARFDDDDDFDYAAVDDTWLCSAMEQLDDAWTLRLPTDDITTAARRPASVGADVPPSPPSLQQAPICSAAGARCAMDARSLSPMDMLSPPRSPRATSSGCLSFVAQGASQSSAFGAGGMVYGDANREGALREMADEWGFTDARHAEGLLKRKQRMLHAKRSAERRKQLSDPLKRLEALQRRAGPNQKAARGAGRVCTSSVGSAALVAPKAGGRGGLRRPAPNRFRWMAADDRADSQTLVLDECGGEVQDELAFASVQSGADDPLEHTELRSFSTDSPNLRLSRSLKAPHTSATDLPRPARMNNFVISPPPSASTDFPNAALPVGAALHAARANR</sequence>
<feature type="compositionally biased region" description="Basic and acidic residues" evidence="1">
    <location>
        <begin position="365"/>
        <end position="385"/>
    </location>
</feature>
<dbReference type="Pfam" id="PF00612">
    <property type="entry name" value="IQ"/>
    <property type="match status" value="1"/>
</dbReference>
<feature type="compositionally biased region" description="Basic and acidic residues" evidence="1">
    <location>
        <begin position="242"/>
        <end position="251"/>
    </location>
</feature>
<feature type="region of interest" description="Disordered" evidence="1">
    <location>
        <begin position="236"/>
        <end position="321"/>
    </location>
</feature>